<comment type="caution">
    <text evidence="2">The sequence shown here is derived from an EMBL/GenBank/DDBJ whole genome shotgun (WGS) entry which is preliminary data.</text>
</comment>
<organism evidence="2 3">
    <name type="scientific">Drosophila gunungcola</name>
    <name type="common">fruit fly</name>
    <dbReference type="NCBI Taxonomy" id="103775"/>
    <lineage>
        <taxon>Eukaryota</taxon>
        <taxon>Metazoa</taxon>
        <taxon>Ecdysozoa</taxon>
        <taxon>Arthropoda</taxon>
        <taxon>Hexapoda</taxon>
        <taxon>Insecta</taxon>
        <taxon>Pterygota</taxon>
        <taxon>Neoptera</taxon>
        <taxon>Endopterygota</taxon>
        <taxon>Diptera</taxon>
        <taxon>Brachycera</taxon>
        <taxon>Muscomorpha</taxon>
        <taxon>Ephydroidea</taxon>
        <taxon>Drosophilidae</taxon>
        <taxon>Drosophila</taxon>
        <taxon>Sophophora</taxon>
    </lineage>
</organism>
<feature type="compositionally biased region" description="Basic and acidic residues" evidence="1">
    <location>
        <begin position="48"/>
        <end position="65"/>
    </location>
</feature>
<dbReference type="Proteomes" id="UP001059596">
    <property type="component" value="Chromosome 3R"/>
</dbReference>
<evidence type="ECO:0000313" key="3">
    <source>
        <dbReference type="Proteomes" id="UP001059596"/>
    </source>
</evidence>
<dbReference type="EMBL" id="JAMKOV010000001">
    <property type="protein sequence ID" value="KAI8046461.1"/>
    <property type="molecule type" value="Genomic_DNA"/>
</dbReference>
<feature type="region of interest" description="Disordered" evidence="1">
    <location>
        <begin position="28"/>
        <end position="65"/>
    </location>
</feature>
<accession>A0A9Q0BW67</accession>
<evidence type="ECO:0000256" key="1">
    <source>
        <dbReference type="SAM" id="MobiDB-lite"/>
    </source>
</evidence>
<evidence type="ECO:0000313" key="2">
    <source>
        <dbReference type="EMBL" id="KAI8046461.1"/>
    </source>
</evidence>
<sequence>MRNYLDRKPAVIAARDEIRRRLTCKCKPNQAKPNKTRSRAQKLMEMQEENRTEIAPDKNKQNAAD</sequence>
<name>A0A9Q0BW67_9MUSC</name>
<reference evidence="2" key="1">
    <citation type="journal article" date="2023" name="Genome Biol. Evol.">
        <title>Long-read-based Genome Assembly of Drosophila gunungcola Reveals Fewer Chemosensory Genes in Flower-breeding Species.</title>
        <authorList>
            <person name="Negi A."/>
            <person name="Liao B.Y."/>
            <person name="Yeh S.D."/>
        </authorList>
    </citation>
    <scope>NUCLEOTIDE SEQUENCE</scope>
    <source>
        <strain evidence="2">Sukarami</strain>
    </source>
</reference>
<proteinExistence type="predicted"/>
<dbReference type="AlphaFoldDB" id="A0A9Q0BW67"/>
<gene>
    <name evidence="2" type="ORF">M5D96_002671</name>
</gene>
<protein>
    <submittedName>
        <fullName evidence="2">Uncharacterized protein</fullName>
    </submittedName>
</protein>
<keyword evidence="3" id="KW-1185">Reference proteome</keyword>